<dbReference type="AlphaFoldDB" id="A0A5C7ARI8"/>
<dbReference type="PANTHER" id="PTHR22901">
    <property type="entry name" value="SIALATE O-ACETYLESTERASE"/>
    <property type="match status" value="1"/>
</dbReference>
<dbReference type="Pfam" id="PF03629">
    <property type="entry name" value="SASA"/>
    <property type="match status" value="2"/>
</dbReference>
<dbReference type="Pfam" id="PF13472">
    <property type="entry name" value="Lipase_GDSL_2"/>
    <property type="match status" value="1"/>
</dbReference>
<protein>
    <submittedName>
        <fullName evidence="4">Sialate O-acetylesterase</fullName>
    </submittedName>
</protein>
<accession>A0A5C7ARI8</accession>
<feature type="domain" description="Sialate O-acetylesterase" evidence="2">
    <location>
        <begin position="495"/>
        <end position="582"/>
    </location>
</feature>
<name>A0A5C7ARI8_9FLAO</name>
<evidence type="ECO:0000313" key="5">
    <source>
        <dbReference type="Proteomes" id="UP000321734"/>
    </source>
</evidence>
<dbReference type="GO" id="GO:0005975">
    <property type="term" value="P:carbohydrate metabolic process"/>
    <property type="evidence" value="ECO:0007669"/>
    <property type="project" value="TreeGrafter"/>
</dbReference>
<organism evidence="4 5">
    <name type="scientific">Gelidibacter salicanalis</name>
    <dbReference type="NCBI Taxonomy" id="291193"/>
    <lineage>
        <taxon>Bacteria</taxon>
        <taxon>Pseudomonadati</taxon>
        <taxon>Bacteroidota</taxon>
        <taxon>Flavobacteriia</taxon>
        <taxon>Flavobacteriales</taxon>
        <taxon>Flavobacteriaceae</taxon>
        <taxon>Gelidibacter</taxon>
    </lineage>
</organism>
<evidence type="ECO:0000256" key="1">
    <source>
        <dbReference type="ARBA" id="ARBA00022801"/>
    </source>
</evidence>
<sequence>MFLVVSKNIINSIMKATSKSIHIVFIALLFSLSMISQTVKVACVGDSVTYGSGIDNREEYSYPQQLQQLLGAAYEVENFGYPGATMLKNGHKPYWNTPEFKSSQEFNPDIVIIHLGLNDQGNNNWPNYKGEFERDYLDMIAEYKKLPSKPKIFICKMTPTFSGHHWFEEGMRESFQEIQSKIESIAKKANVEFINLHEPLYRFPEYFPDNLHPTNEGAQIISDKVYSAITGNYGGLKLPILYGENMVLQRDETIKFNGTANFKDTITVHFNDEIKKVKADAHGLWKVEFPPLPASGPYPLKFATASKTVNIQKVYVGEVWLASGQSNMGWKVRDTESATTVLKDSTNPNVFLFSMTDKILSGVKFTEEQLQKANANAYFENFGWSAANSENLENFSAVAYAFAYNLQKKLKVPVGIINNAIGGSPIQSWISRESMEKTHETVNLLNDTRLNPLVDTWVAGRIELNMQDQPKSKIKARHPYQPTMLFDAGIMPIRDYTIKGVIWYQGESNAEHVTLHSNLFKMLVTDWRNHFNNQELPFYYVQLSSINRPNWGEFRDSQRRLLAIPYTGMAVSMDVGHETDVHPKKKWIVGERLSKIALHKTYTMEIPSSGPLLDYINVNKNRLEIHFKHGQGLKTIGSAKVNDIYIAGADKKFVSAQSKIRNDILYVWSPEIENPRFVNYGYTSFSDGNLVNSAGLPASTFSNNTN</sequence>
<comment type="caution">
    <text evidence="4">The sequence shown here is derived from an EMBL/GenBank/DDBJ whole genome shotgun (WGS) entry which is preliminary data.</text>
</comment>
<dbReference type="Gene3D" id="3.40.50.1110">
    <property type="entry name" value="SGNH hydrolase"/>
    <property type="match status" value="2"/>
</dbReference>
<feature type="domain" description="SGNH hydrolase-type esterase" evidence="3">
    <location>
        <begin position="43"/>
        <end position="220"/>
    </location>
</feature>
<dbReference type="GO" id="GO:0001681">
    <property type="term" value="F:sialate O-acetylesterase activity"/>
    <property type="evidence" value="ECO:0007669"/>
    <property type="project" value="InterPro"/>
</dbReference>
<gene>
    <name evidence="4" type="ORF">ES711_04005</name>
</gene>
<evidence type="ECO:0000259" key="3">
    <source>
        <dbReference type="Pfam" id="PF13472"/>
    </source>
</evidence>
<keyword evidence="1" id="KW-0378">Hydrolase</keyword>
<dbReference type="SUPFAM" id="SSF52266">
    <property type="entry name" value="SGNH hydrolase"/>
    <property type="match status" value="2"/>
</dbReference>
<evidence type="ECO:0000313" key="4">
    <source>
        <dbReference type="EMBL" id="TXE09105.1"/>
    </source>
</evidence>
<dbReference type="EMBL" id="VORX01000002">
    <property type="protein sequence ID" value="TXE09105.1"/>
    <property type="molecule type" value="Genomic_DNA"/>
</dbReference>
<dbReference type="InterPro" id="IPR036514">
    <property type="entry name" value="SGNH_hydro_sf"/>
</dbReference>
<dbReference type="InterPro" id="IPR005181">
    <property type="entry name" value="SASA"/>
</dbReference>
<dbReference type="OrthoDB" id="9816001at2"/>
<evidence type="ECO:0000259" key="2">
    <source>
        <dbReference type="Pfam" id="PF03629"/>
    </source>
</evidence>
<reference evidence="4 5" key="1">
    <citation type="submission" date="2019-08" db="EMBL/GenBank/DDBJ databases">
        <title>Genome sequence of Gelidibacter salicanalis IC162T.</title>
        <authorList>
            <person name="Bowman J.P."/>
        </authorList>
    </citation>
    <scope>NUCLEOTIDE SEQUENCE [LARGE SCALE GENOMIC DNA]</scope>
    <source>
        <strain evidence="4 5">IC162</strain>
    </source>
</reference>
<proteinExistence type="predicted"/>
<feature type="domain" description="Sialate O-acetylesterase" evidence="2">
    <location>
        <begin position="318"/>
        <end position="433"/>
    </location>
</feature>
<dbReference type="InterPro" id="IPR039329">
    <property type="entry name" value="SIAE"/>
</dbReference>
<dbReference type="Proteomes" id="UP000321734">
    <property type="component" value="Unassembled WGS sequence"/>
</dbReference>
<dbReference type="InterPro" id="IPR013830">
    <property type="entry name" value="SGNH_hydro"/>
</dbReference>
<keyword evidence="5" id="KW-1185">Reference proteome</keyword>
<dbReference type="PANTHER" id="PTHR22901:SF0">
    <property type="entry name" value="SIALATE O-ACETYLESTERASE"/>
    <property type="match status" value="1"/>
</dbReference>